<dbReference type="EMBL" id="RBWY01000001">
    <property type="protein sequence ID" value="RKS86917.1"/>
    <property type="molecule type" value="Genomic_DNA"/>
</dbReference>
<keyword evidence="2" id="KW-1185">Reference proteome</keyword>
<dbReference type="RefSeq" id="WP_121143842.1">
    <property type="nucleotide sequence ID" value="NZ_RBWY01000001.1"/>
</dbReference>
<accession>A0A495RHB2</accession>
<comment type="caution">
    <text evidence="1">The sequence shown here is derived from an EMBL/GenBank/DDBJ whole genome shotgun (WGS) entry which is preliminary data.</text>
</comment>
<reference evidence="1 2" key="1">
    <citation type="submission" date="2018-10" db="EMBL/GenBank/DDBJ databases">
        <title>Genomic Encyclopedia of Type Strains, Phase IV (KMG-IV): sequencing the most valuable type-strain genomes for metagenomic binning, comparative biology and taxonomic classification.</title>
        <authorList>
            <person name="Goeker M."/>
        </authorList>
    </citation>
    <scope>NUCLEOTIDE SEQUENCE [LARGE SCALE GENOMIC DNA]</scope>
    <source>
        <strain evidence="1 2">DSM 22228</strain>
    </source>
</reference>
<dbReference type="AlphaFoldDB" id="A0A495RHB2"/>
<evidence type="ECO:0000313" key="2">
    <source>
        <dbReference type="Proteomes" id="UP000278542"/>
    </source>
</evidence>
<dbReference type="Proteomes" id="UP000278542">
    <property type="component" value="Unassembled WGS sequence"/>
</dbReference>
<organism evidence="1 2">
    <name type="scientific">Orbus hercynius</name>
    <dbReference type="NCBI Taxonomy" id="593135"/>
    <lineage>
        <taxon>Bacteria</taxon>
        <taxon>Pseudomonadati</taxon>
        <taxon>Pseudomonadota</taxon>
        <taxon>Gammaproteobacteria</taxon>
        <taxon>Orbales</taxon>
        <taxon>Orbaceae</taxon>
        <taxon>Orbus</taxon>
    </lineage>
</organism>
<dbReference type="NCBIfam" id="NF047561">
    <property type="entry name" value="orf58_phage_fam"/>
    <property type="match status" value="1"/>
</dbReference>
<proteinExistence type="predicted"/>
<dbReference type="InterPro" id="IPR054496">
    <property type="entry name" value="E217_GP41"/>
</dbReference>
<dbReference type="Pfam" id="PF22759">
    <property type="entry name" value="E217_GP41"/>
    <property type="match status" value="1"/>
</dbReference>
<gene>
    <name evidence="1" type="ORF">DES39_0123</name>
</gene>
<sequence length="278" mass="30923">MRQFGRVIQLNIGNETESVIYNNLKITFNITKTISSEPNTSEISIYNLNPNNRNLITTKVYNHVELFVSYRDDDLRMIFKGDIIEVTNSESGLDIITKLKCSDGYFAYTEKTIITTIAAGLDDSDVLSEALGSFGARIQKGNIDLPNHSVLPRPRVLMCDTREAVNRVALNNNADWSIQDHQLVMLPKEKAIRADEGFLISSATGMIGCPQKTSNGLEVTTLCNPHFKIGALVRIESKSAEYNGDYKIQSIQHSGDLTGNDWKSKLVCIGGKFTQINL</sequence>
<evidence type="ECO:0000313" key="1">
    <source>
        <dbReference type="EMBL" id="RKS86917.1"/>
    </source>
</evidence>
<dbReference type="OrthoDB" id="2087522at2"/>
<protein>
    <recommendedName>
        <fullName evidence="3">Tail protein</fullName>
    </recommendedName>
</protein>
<evidence type="ECO:0008006" key="3">
    <source>
        <dbReference type="Google" id="ProtNLM"/>
    </source>
</evidence>
<name>A0A495RHB2_9GAMM</name>